<sequence length="63" mass="7317">MEEAIAPEAQRLGLWWSKNYQIDAQKNKISLDLFVLLHQGKRTEKNISRIQALASLNLRFHAL</sequence>
<dbReference type="Proteomes" id="UP001474120">
    <property type="component" value="Unassembled WGS sequence"/>
</dbReference>
<evidence type="ECO:0000313" key="2">
    <source>
        <dbReference type="Proteomes" id="UP001474120"/>
    </source>
</evidence>
<comment type="caution">
    <text evidence="1">The sequence shown here is derived from an EMBL/GenBank/DDBJ whole genome shotgun (WGS) entry which is preliminary data.</text>
</comment>
<organism evidence="1 2">
    <name type="scientific">Lutimonas vermicola</name>
    <dbReference type="NCBI Taxonomy" id="414288"/>
    <lineage>
        <taxon>Bacteria</taxon>
        <taxon>Pseudomonadati</taxon>
        <taxon>Bacteroidota</taxon>
        <taxon>Flavobacteriia</taxon>
        <taxon>Flavobacteriales</taxon>
        <taxon>Flavobacteriaceae</taxon>
        <taxon>Lutimonas</taxon>
    </lineage>
</organism>
<protein>
    <submittedName>
        <fullName evidence="1">Uncharacterized protein</fullName>
    </submittedName>
</protein>
<proteinExistence type="predicted"/>
<name>A0ABU9L2A8_9FLAO</name>
<accession>A0ABU9L2A8</accession>
<evidence type="ECO:0000313" key="1">
    <source>
        <dbReference type="EMBL" id="MEL4456560.1"/>
    </source>
</evidence>
<gene>
    <name evidence="1" type="ORF">AABB81_11680</name>
</gene>
<keyword evidence="2" id="KW-1185">Reference proteome</keyword>
<dbReference type="RefSeq" id="WP_342160705.1">
    <property type="nucleotide sequence ID" value="NZ_JBCDNA010000002.1"/>
</dbReference>
<dbReference type="EMBL" id="JBCDNA010000002">
    <property type="protein sequence ID" value="MEL4456560.1"/>
    <property type="molecule type" value="Genomic_DNA"/>
</dbReference>
<reference evidence="1 2" key="1">
    <citation type="submission" date="2024-04" db="EMBL/GenBank/DDBJ databases">
        <title>whole genome sequencing of Lutimonas vermicola strain IMCC1616.</title>
        <authorList>
            <person name="Bae S.S."/>
        </authorList>
    </citation>
    <scope>NUCLEOTIDE SEQUENCE [LARGE SCALE GENOMIC DNA]</scope>
    <source>
        <strain evidence="1 2">IMCC1616</strain>
    </source>
</reference>